<evidence type="ECO:0000313" key="2">
    <source>
        <dbReference type="EMBL" id="QEG41888.1"/>
    </source>
</evidence>
<dbReference type="CDD" id="cd02440">
    <property type="entry name" value="AdoMet_MTases"/>
    <property type="match status" value="1"/>
</dbReference>
<dbReference type="InterPro" id="IPR013217">
    <property type="entry name" value="Methyltransf_12"/>
</dbReference>
<keyword evidence="2" id="KW-0808">Transferase</keyword>
<dbReference type="InterPro" id="IPR029063">
    <property type="entry name" value="SAM-dependent_MTases_sf"/>
</dbReference>
<dbReference type="KEGG" id="rul:UC8_39160"/>
<accession>A0A5B9QS63</accession>
<dbReference type="Proteomes" id="UP000325286">
    <property type="component" value="Chromosome"/>
</dbReference>
<name>A0A5B9QS63_9BACT</name>
<dbReference type="SUPFAM" id="SSF53335">
    <property type="entry name" value="S-adenosyl-L-methionine-dependent methyltransferases"/>
    <property type="match status" value="1"/>
</dbReference>
<gene>
    <name evidence="2" type="ORF">UC8_39160</name>
</gene>
<proteinExistence type="predicted"/>
<protein>
    <submittedName>
        <fullName evidence="2">Methyltransferase domain protein</fullName>
    </submittedName>
</protein>
<keyword evidence="2" id="KW-0489">Methyltransferase</keyword>
<evidence type="ECO:0000259" key="1">
    <source>
        <dbReference type="Pfam" id="PF08242"/>
    </source>
</evidence>
<dbReference type="AlphaFoldDB" id="A0A5B9QS63"/>
<dbReference type="EMBL" id="CP042914">
    <property type="protein sequence ID" value="QEG41888.1"/>
    <property type="molecule type" value="Genomic_DNA"/>
</dbReference>
<dbReference type="Pfam" id="PF08242">
    <property type="entry name" value="Methyltransf_12"/>
    <property type="match status" value="1"/>
</dbReference>
<dbReference type="PIRSF" id="PIRSF011491">
    <property type="entry name" value="Mtase_YbcY_prd"/>
    <property type="match status" value="1"/>
</dbReference>
<organism evidence="2 3">
    <name type="scientific">Roseimaritima ulvae</name>
    <dbReference type="NCBI Taxonomy" id="980254"/>
    <lineage>
        <taxon>Bacteria</taxon>
        <taxon>Pseudomonadati</taxon>
        <taxon>Planctomycetota</taxon>
        <taxon>Planctomycetia</taxon>
        <taxon>Pirellulales</taxon>
        <taxon>Pirellulaceae</taxon>
        <taxon>Roseimaritima</taxon>
    </lineage>
</organism>
<dbReference type="InterPro" id="IPR016584">
    <property type="entry name" value="MeTrfase_VrtF"/>
</dbReference>
<evidence type="ECO:0000313" key="3">
    <source>
        <dbReference type="Proteomes" id="UP000325286"/>
    </source>
</evidence>
<dbReference type="GO" id="GO:0032259">
    <property type="term" value="P:methylation"/>
    <property type="evidence" value="ECO:0007669"/>
    <property type="project" value="UniProtKB-KW"/>
</dbReference>
<dbReference type="GO" id="GO:0008168">
    <property type="term" value="F:methyltransferase activity"/>
    <property type="evidence" value="ECO:0007669"/>
    <property type="project" value="UniProtKB-KW"/>
</dbReference>
<feature type="domain" description="Methyltransferase type 12" evidence="1">
    <location>
        <begin position="57"/>
        <end position="155"/>
    </location>
</feature>
<dbReference type="RefSeq" id="WP_084427546.1">
    <property type="nucleotide sequence ID" value="NZ_CP042914.1"/>
</dbReference>
<keyword evidence="3" id="KW-1185">Reference proteome</keyword>
<sequence length="221" mass="24510">MVSITDEQIAAGQAVYTPRTLRVYDFVVLGVSNRLIWKCPTSRLLKHYNAHVTDNHLDVGVGSGYFPDRCRFPSSSPRVGLMDLNADALDFAAKRIQRYDPETYRCDILQPLSLDGKKFDSVAVNYVLHCLPGSMSTKAVVFDHLAELLNPGGVLFGSTLLHGGVRRGWAAKRLMAFYNRKGIFSNADDGFDDLDAQLAVRFESYQTRVIGSVALFSGRLS</sequence>
<reference evidence="2 3" key="1">
    <citation type="submission" date="2019-08" db="EMBL/GenBank/DDBJ databases">
        <title>Deep-cultivation of Planctomycetes and their phenomic and genomic characterization uncovers novel biology.</title>
        <authorList>
            <person name="Wiegand S."/>
            <person name="Jogler M."/>
            <person name="Boedeker C."/>
            <person name="Pinto D."/>
            <person name="Vollmers J."/>
            <person name="Rivas-Marin E."/>
            <person name="Kohn T."/>
            <person name="Peeters S.H."/>
            <person name="Heuer A."/>
            <person name="Rast P."/>
            <person name="Oberbeckmann S."/>
            <person name="Bunk B."/>
            <person name="Jeske O."/>
            <person name="Meyerdierks A."/>
            <person name="Storesund J.E."/>
            <person name="Kallscheuer N."/>
            <person name="Luecker S."/>
            <person name="Lage O.M."/>
            <person name="Pohl T."/>
            <person name="Merkel B.J."/>
            <person name="Hornburger P."/>
            <person name="Mueller R.-W."/>
            <person name="Bruemmer F."/>
            <person name="Labrenz M."/>
            <person name="Spormann A.M."/>
            <person name="Op den Camp H."/>
            <person name="Overmann J."/>
            <person name="Amann R."/>
            <person name="Jetten M.S.M."/>
            <person name="Mascher T."/>
            <person name="Medema M.H."/>
            <person name="Devos D.P."/>
            <person name="Kaster A.-K."/>
            <person name="Ovreas L."/>
            <person name="Rohde M."/>
            <person name="Galperin M.Y."/>
            <person name="Jogler C."/>
        </authorList>
    </citation>
    <scope>NUCLEOTIDE SEQUENCE [LARGE SCALE GENOMIC DNA]</scope>
    <source>
        <strain evidence="2 3">UC8</strain>
    </source>
</reference>
<dbReference type="Gene3D" id="3.40.50.150">
    <property type="entry name" value="Vaccinia Virus protein VP39"/>
    <property type="match status" value="1"/>
</dbReference>